<dbReference type="Pfam" id="PF06725">
    <property type="entry name" value="3D"/>
    <property type="match status" value="1"/>
</dbReference>
<dbReference type="AlphaFoldDB" id="A0A845L2M9"/>
<sequence length="363" mass="38753">MTIAAITTKEKGWGSLVARPAIVVGIALALAAVLFLAPFFDGVLGKAITVEVDGQTRTVHTSSRTVGEMLKGLGIACEPGDQVYPDVNELLQPGMSVQFRKSRWVELLVDNRIITFRQVGGVSTERIADLGVPTGQEDRLDRLDGADGDSARRWHLVRLTRSSRERSEPVTFSRQVIYDSTLPEGVERVAMAGADGVAVVREQVTFEDGREVSAEALERQVIQSPRPEVVIRGGAGTPGRLLIASRGGSAASGEQKGAGQAAASAIGAASGERSITRTMRMEATAYTHTGNRTATGVWPHVGIIAVDPGVIPLGTMLYVEGYGMARAADTGGAIRGSIIDVFFDSNEECFQWGRRKVTVHILE</sequence>
<dbReference type="GO" id="GO:0019867">
    <property type="term" value="C:outer membrane"/>
    <property type="evidence" value="ECO:0007669"/>
    <property type="project" value="InterPro"/>
</dbReference>
<gene>
    <name evidence="4" type="ORF">GTO91_06035</name>
</gene>
<dbReference type="PANTHER" id="PTHR39160">
    <property type="entry name" value="CELL WALL-BINDING PROTEIN YOCH"/>
    <property type="match status" value="1"/>
</dbReference>
<organism evidence="4 5">
    <name type="scientific">Heliomicrobium undosum</name>
    <dbReference type="NCBI Taxonomy" id="121734"/>
    <lineage>
        <taxon>Bacteria</taxon>
        <taxon>Bacillati</taxon>
        <taxon>Bacillota</taxon>
        <taxon>Clostridia</taxon>
        <taxon>Eubacteriales</taxon>
        <taxon>Heliobacteriaceae</taxon>
        <taxon>Heliomicrobium</taxon>
    </lineage>
</organism>
<evidence type="ECO:0000313" key="5">
    <source>
        <dbReference type="Proteomes" id="UP000463470"/>
    </source>
</evidence>
<dbReference type="Pfam" id="PF03990">
    <property type="entry name" value="DUF348"/>
    <property type="match status" value="1"/>
</dbReference>
<dbReference type="SUPFAM" id="SSF50685">
    <property type="entry name" value="Barwin-like endoglucanases"/>
    <property type="match status" value="1"/>
</dbReference>
<dbReference type="SMART" id="SM01208">
    <property type="entry name" value="G5"/>
    <property type="match status" value="1"/>
</dbReference>
<dbReference type="InterPro" id="IPR007137">
    <property type="entry name" value="DUF348"/>
</dbReference>
<dbReference type="Proteomes" id="UP000463470">
    <property type="component" value="Unassembled WGS sequence"/>
</dbReference>
<dbReference type="InterPro" id="IPR036908">
    <property type="entry name" value="RlpA-like_sf"/>
</dbReference>
<keyword evidence="2" id="KW-0472">Membrane</keyword>
<name>A0A845L2M9_9FIRM</name>
<dbReference type="Gene3D" id="2.40.40.10">
    <property type="entry name" value="RlpA-like domain"/>
    <property type="match status" value="1"/>
</dbReference>
<feature type="transmembrane region" description="Helical" evidence="2">
    <location>
        <begin position="21"/>
        <end position="40"/>
    </location>
</feature>
<reference evidence="4 5" key="1">
    <citation type="submission" date="2020-01" db="EMBL/GenBank/DDBJ databases">
        <title>Whole-genome sequence of Heliobacterium undosum DSM 13378.</title>
        <authorList>
            <person name="Kyndt J.A."/>
            <person name="Meyer T.E."/>
        </authorList>
    </citation>
    <scope>NUCLEOTIDE SEQUENCE [LARGE SCALE GENOMIC DNA]</scope>
    <source>
        <strain evidence="4 5">DSM 13378</strain>
    </source>
</reference>
<keyword evidence="2" id="KW-0812">Transmembrane</keyword>
<accession>A0A845L2M9</accession>
<evidence type="ECO:0000256" key="2">
    <source>
        <dbReference type="SAM" id="Phobius"/>
    </source>
</evidence>
<dbReference type="Gene3D" id="2.20.230.10">
    <property type="entry name" value="Resuscitation-promoting factor rpfb"/>
    <property type="match status" value="1"/>
</dbReference>
<evidence type="ECO:0000313" key="4">
    <source>
        <dbReference type="EMBL" id="MZP29265.1"/>
    </source>
</evidence>
<dbReference type="EMBL" id="WXEY01000004">
    <property type="protein sequence ID" value="MZP29265.1"/>
    <property type="molecule type" value="Genomic_DNA"/>
</dbReference>
<dbReference type="CDD" id="cd22786">
    <property type="entry name" value="DPBB_YuiC-like"/>
    <property type="match status" value="1"/>
</dbReference>
<dbReference type="InterPro" id="IPR010611">
    <property type="entry name" value="3D_dom"/>
</dbReference>
<evidence type="ECO:0000259" key="3">
    <source>
        <dbReference type="PROSITE" id="PS51109"/>
    </source>
</evidence>
<comment type="caution">
    <text evidence="4">The sequence shown here is derived from an EMBL/GenBank/DDBJ whole genome shotgun (WGS) entry which is preliminary data.</text>
</comment>
<keyword evidence="2" id="KW-1133">Transmembrane helix</keyword>
<evidence type="ECO:0000256" key="1">
    <source>
        <dbReference type="ARBA" id="ARBA00022729"/>
    </source>
</evidence>
<keyword evidence="5" id="KW-1185">Reference proteome</keyword>
<dbReference type="OrthoDB" id="9798935at2"/>
<dbReference type="GO" id="GO:0009254">
    <property type="term" value="P:peptidoglycan turnover"/>
    <property type="evidence" value="ECO:0007669"/>
    <property type="project" value="InterPro"/>
</dbReference>
<dbReference type="PROSITE" id="PS51109">
    <property type="entry name" value="G5"/>
    <property type="match status" value="1"/>
</dbReference>
<keyword evidence="1" id="KW-0732">Signal</keyword>
<feature type="domain" description="G5" evidence="3">
    <location>
        <begin position="156"/>
        <end position="236"/>
    </location>
</feature>
<dbReference type="PANTHER" id="PTHR39160:SF4">
    <property type="entry name" value="RESUSCITATION-PROMOTING FACTOR RPFB"/>
    <property type="match status" value="1"/>
</dbReference>
<dbReference type="InterPro" id="IPR051933">
    <property type="entry name" value="Resuscitation_pf_RpfB"/>
</dbReference>
<dbReference type="Pfam" id="PF07501">
    <property type="entry name" value="G5"/>
    <property type="match status" value="1"/>
</dbReference>
<dbReference type="InterPro" id="IPR011098">
    <property type="entry name" value="G5_dom"/>
</dbReference>
<protein>
    <submittedName>
        <fullName evidence="4">DUF348 domain-containing protein</fullName>
    </submittedName>
</protein>
<proteinExistence type="predicted"/>
<dbReference type="RefSeq" id="WP_161256361.1">
    <property type="nucleotide sequence ID" value="NZ_WXEY01000004.1"/>
</dbReference>
<dbReference type="GO" id="GO:0004553">
    <property type="term" value="F:hydrolase activity, hydrolyzing O-glycosyl compounds"/>
    <property type="evidence" value="ECO:0007669"/>
    <property type="project" value="InterPro"/>
</dbReference>